<evidence type="ECO:0000313" key="2">
    <source>
        <dbReference type="EMBL" id="MCT2401493.1"/>
    </source>
</evidence>
<evidence type="ECO:0000256" key="1">
    <source>
        <dbReference type="SAM" id="MobiDB-lite"/>
    </source>
</evidence>
<dbReference type="RefSeq" id="WP_419181713.1">
    <property type="nucleotide sequence ID" value="NZ_JANZXA010000014.1"/>
</dbReference>
<feature type="non-terminal residue" evidence="2">
    <location>
        <position position="1"/>
    </location>
</feature>
<accession>A0ABT2I9K6</accession>
<protein>
    <recommendedName>
        <fullName evidence="4">S-layer family protein</fullName>
    </recommendedName>
</protein>
<reference evidence="2" key="1">
    <citation type="submission" date="2022-09" db="EMBL/GenBank/DDBJ databases">
        <title>Novosphingobium sp. Nov., a polycyclic aromatic hydrocarbon-degrading bacterium isolated form mangrove sediments in HongKong.</title>
        <authorList>
            <person name="Hu Z."/>
        </authorList>
    </citation>
    <scope>NUCLEOTIDE SEQUENCE</scope>
    <source>
        <strain evidence="2">HK4-1</strain>
    </source>
</reference>
<keyword evidence="3" id="KW-1185">Reference proteome</keyword>
<evidence type="ECO:0008006" key="4">
    <source>
        <dbReference type="Google" id="ProtNLM"/>
    </source>
</evidence>
<organism evidence="2 3">
    <name type="scientific">Novosphingobium mangrovi</name>
    <name type="common">ex Huang et al. 2023</name>
    <dbReference type="NCBI Taxonomy" id="2976432"/>
    <lineage>
        <taxon>Bacteria</taxon>
        <taxon>Pseudomonadati</taxon>
        <taxon>Pseudomonadota</taxon>
        <taxon>Alphaproteobacteria</taxon>
        <taxon>Sphingomonadales</taxon>
        <taxon>Sphingomonadaceae</taxon>
        <taxon>Novosphingobium</taxon>
    </lineage>
</organism>
<evidence type="ECO:0000313" key="3">
    <source>
        <dbReference type="Proteomes" id="UP001165583"/>
    </source>
</evidence>
<feature type="compositionally biased region" description="Polar residues" evidence="1">
    <location>
        <begin position="905"/>
        <end position="916"/>
    </location>
</feature>
<dbReference type="Proteomes" id="UP001165583">
    <property type="component" value="Unassembled WGS sequence"/>
</dbReference>
<feature type="region of interest" description="Disordered" evidence="1">
    <location>
        <begin position="896"/>
        <end position="916"/>
    </location>
</feature>
<sequence>ATIASGNLTISAGALAQDIDITQTGSGGDARGGTARLGTAGTAAVSVSGTTDIIANAQSASAFGAGGTGGMATGGTATILAQGGSLSLADTNIGGNAIFGAGEASDGRTSTAGTARIETTGGAIGIGGALQVQAAAQRLSALATFAGIDAQGGTATAAASGGSLTVSGNTTIDGGASGGAANIAGAAGGNGTAGSALVQATNNGLVALGGNLDLLAVGTGGTASGTNANGGTGTGGTAAITQQTGGATTITGALTLDARGIGGAGMNAGGDAIGGNTLMTVAAGTFTVGSDATFVADATAGAGSTPGLATAGFVGLASGTATPGASITVGGALTASALGDTARADGLGFRLQAVGSDLTVTGASTIASTGDVVFDITGGGAFTSGGALSVTTPASLSSTGTITSGGNVSVLADSGIDMTDLTSGGTTLLQALSGPVTVGNLLSSDLVTVLGQSVDIGSTGGLSFTSADATAGNLALRVAGDLLVATVDATGAVTLSSSGGSVSNTGAVTGAGLTLDAATDVNAGGPLTSSGTLDITAGQTLALDAVATGTAITATSADIAIGPTGQIGTRGTTATVDLTNSDGGNPTFLGGTPQTGGYSLDGAEFARVFADGGITVRIPGNGTVADTFVGDLALAYGPAGNIGTGGTLSLVSGGRIAVFGNVTLATASASDTFNINATRLDVVTDSGSLVMTDSAGTPLGTLAVSADTFAVADSATLGLLDPTGDVVATNALLDAPGMASGADVLVAGGIDASVSDGIFIQNLGSSTEYADRLGFTANRLAINTASGTTRIVVNGVTLDAGGNPVSGLDTVGTIIINGNAAAAGGLFDPLSSVNGCIIGLTCLISPTPTPTKPDLEQTVDGSDPLGTTNLFFETIGFKEPEPDRLQPLVDEPVTGVGNEDLWGSQCGSEGCSGNEQ</sequence>
<gene>
    <name evidence="2" type="ORF">NZK81_18225</name>
</gene>
<name>A0ABT2I9K6_9SPHN</name>
<dbReference type="EMBL" id="JANZXA010000014">
    <property type="protein sequence ID" value="MCT2401493.1"/>
    <property type="molecule type" value="Genomic_DNA"/>
</dbReference>
<comment type="caution">
    <text evidence="2">The sequence shown here is derived from an EMBL/GenBank/DDBJ whole genome shotgun (WGS) entry which is preliminary data.</text>
</comment>
<proteinExistence type="predicted"/>